<evidence type="ECO:0000313" key="8">
    <source>
        <dbReference type="EMBL" id="MDP4528145.1"/>
    </source>
</evidence>
<feature type="transmembrane region" description="Helical" evidence="7">
    <location>
        <begin position="381"/>
        <end position="400"/>
    </location>
</feature>
<feature type="transmembrane region" description="Helical" evidence="7">
    <location>
        <begin position="113"/>
        <end position="130"/>
    </location>
</feature>
<sequence length="493" mass="55577">MNQSVSQSVLKSSAILLTIQLFQKSLGLISTLILARLLVPEHFGVVALVMICLMLFENIADAGNQHYIIQKQQLDDADLHTAWSIDLLMKLAMFGLILLLAPWLARFFSMPELSTALMVASLVLPIKALQNPVLMRFAKEMNYQPVFRLSLWQKLLSFVVTVGLAWWYPSHWPVIIGALVSALSFTLGSYFVSAFRPHFSLARFRQQWDFSKWLMLRGVIGFARYQADNLIVSRRFSTADLGGYHLLRELTLLPAIAVIVPCTQPLQAAIANQRELAQRLSYRTRMSLFLLLLLLIPITAFLLTHPALIVDTLLGAQWTNYNSLLAPFALFFLTFCLFDLISNAILAIGRSKALFWFDFWSTLLVIAALLLLATGSLSEMAWLRAWLSVLTTLALLWLLHQATQLNLLRLLLLCLPYLGFAALASLVSQQLSFAADTWLLWQLLSHALVFFGCFSLCSVVYTLLVKQRVPELAHQTEVMAQLYQKLRGAEKSA</sequence>
<accession>A0ABT9GMX5</accession>
<dbReference type="RefSeq" id="WP_305944297.1">
    <property type="nucleotide sequence ID" value="NZ_JAUZVY010000001.1"/>
</dbReference>
<proteinExistence type="inferred from homology"/>
<comment type="similarity">
    <text evidence="2">Belongs to the polysaccharide synthase family.</text>
</comment>
<dbReference type="Proteomes" id="UP001236258">
    <property type="component" value="Unassembled WGS sequence"/>
</dbReference>
<keyword evidence="3" id="KW-1003">Cell membrane</keyword>
<protein>
    <submittedName>
        <fullName evidence="8">Oligosaccharide flippase family protein</fullName>
    </submittedName>
</protein>
<feature type="transmembrane region" description="Helical" evidence="7">
    <location>
        <begin position="321"/>
        <end position="341"/>
    </location>
</feature>
<feature type="transmembrane region" description="Helical" evidence="7">
    <location>
        <begin position="151"/>
        <end position="168"/>
    </location>
</feature>
<keyword evidence="5 7" id="KW-1133">Transmembrane helix</keyword>
<feature type="transmembrane region" description="Helical" evidence="7">
    <location>
        <begin position="353"/>
        <end position="375"/>
    </location>
</feature>
<evidence type="ECO:0000256" key="2">
    <source>
        <dbReference type="ARBA" id="ARBA00007430"/>
    </source>
</evidence>
<dbReference type="EMBL" id="JAUZVY010000001">
    <property type="protein sequence ID" value="MDP4528145.1"/>
    <property type="molecule type" value="Genomic_DNA"/>
</dbReference>
<dbReference type="PANTHER" id="PTHR30250:SF10">
    <property type="entry name" value="LIPOPOLYSACCHARIDE BIOSYNTHESIS PROTEIN WZXC"/>
    <property type="match status" value="1"/>
</dbReference>
<feature type="transmembrane region" description="Helical" evidence="7">
    <location>
        <begin position="174"/>
        <end position="195"/>
    </location>
</feature>
<feature type="transmembrane region" description="Helical" evidence="7">
    <location>
        <begin position="288"/>
        <end position="309"/>
    </location>
</feature>
<reference evidence="8 9" key="1">
    <citation type="submission" date="2023-08" db="EMBL/GenBank/DDBJ databases">
        <authorList>
            <person name="Joshi A."/>
            <person name="Thite S."/>
        </authorList>
    </citation>
    <scope>NUCLEOTIDE SEQUENCE [LARGE SCALE GENOMIC DNA]</scope>
    <source>
        <strain evidence="8 9">1E1</strain>
    </source>
</reference>
<evidence type="ECO:0000313" key="9">
    <source>
        <dbReference type="Proteomes" id="UP001236258"/>
    </source>
</evidence>
<keyword evidence="4 7" id="KW-0812">Transmembrane</keyword>
<dbReference type="PANTHER" id="PTHR30250">
    <property type="entry name" value="PST FAMILY PREDICTED COLANIC ACID TRANSPORTER"/>
    <property type="match status" value="1"/>
</dbReference>
<evidence type="ECO:0000256" key="3">
    <source>
        <dbReference type="ARBA" id="ARBA00022475"/>
    </source>
</evidence>
<comment type="subcellular location">
    <subcellularLocation>
        <location evidence="1">Cell membrane</location>
        <topology evidence="1">Multi-pass membrane protein</topology>
    </subcellularLocation>
</comment>
<evidence type="ECO:0000256" key="1">
    <source>
        <dbReference type="ARBA" id="ARBA00004651"/>
    </source>
</evidence>
<gene>
    <name evidence="8" type="ORF">Q3O59_03755</name>
</gene>
<feature type="transmembrane region" description="Helical" evidence="7">
    <location>
        <begin position="43"/>
        <end position="60"/>
    </location>
</feature>
<name>A0ABT9GMX5_9GAMM</name>
<evidence type="ECO:0000256" key="6">
    <source>
        <dbReference type="ARBA" id="ARBA00023136"/>
    </source>
</evidence>
<keyword evidence="9" id="KW-1185">Reference proteome</keyword>
<comment type="caution">
    <text evidence="8">The sequence shown here is derived from an EMBL/GenBank/DDBJ whole genome shotgun (WGS) entry which is preliminary data.</text>
</comment>
<evidence type="ECO:0000256" key="5">
    <source>
        <dbReference type="ARBA" id="ARBA00022989"/>
    </source>
</evidence>
<feature type="transmembrane region" description="Helical" evidence="7">
    <location>
        <begin position="439"/>
        <end position="464"/>
    </location>
</feature>
<evidence type="ECO:0000256" key="7">
    <source>
        <dbReference type="SAM" id="Phobius"/>
    </source>
</evidence>
<feature type="transmembrane region" description="Helical" evidence="7">
    <location>
        <begin position="81"/>
        <end position="101"/>
    </location>
</feature>
<dbReference type="Pfam" id="PF13440">
    <property type="entry name" value="Polysacc_synt_3"/>
    <property type="match status" value="1"/>
</dbReference>
<evidence type="ECO:0000256" key="4">
    <source>
        <dbReference type="ARBA" id="ARBA00022692"/>
    </source>
</evidence>
<feature type="transmembrane region" description="Helical" evidence="7">
    <location>
        <begin position="407"/>
        <end position="427"/>
    </location>
</feature>
<dbReference type="InterPro" id="IPR050833">
    <property type="entry name" value="Poly_Biosynth_Transport"/>
</dbReference>
<keyword evidence="6 7" id="KW-0472">Membrane</keyword>
<organism evidence="8 9">
    <name type="scientific">Alkalimonas delamerensis</name>
    <dbReference type="NCBI Taxonomy" id="265981"/>
    <lineage>
        <taxon>Bacteria</taxon>
        <taxon>Pseudomonadati</taxon>
        <taxon>Pseudomonadota</taxon>
        <taxon>Gammaproteobacteria</taxon>
        <taxon>Alkalimonas</taxon>
    </lineage>
</organism>